<keyword evidence="3" id="KW-1185">Reference proteome</keyword>
<dbReference type="Gene3D" id="2.120.10.80">
    <property type="entry name" value="Kelch-type beta propeller"/>
    <property type="match status" value="1"/>
</dbReference>
<dbReference type="Pfam" id="PF01344">
    <property type="entry name" value="Kelch_1"/>
    <property type="match status" value="2"/>
</dbReference>
<name>A0A916NJM2_9FLAO</name>
<dbReference type="RefSeq" id="WP_258543259.1">
    <property type="nucleotide sequence ID" value="NZ_OU015584.1"/>
</dbReference>
<keyword evidence="1" id="KW-0732">Signal</keyword>
<dbReference type="KEGG" id="ptan:CRYO30217_03068"/>
<proteinExistence type="predicted"/>
<dbReference type="Proteomes" id="UP000683507">
    <property type="component" value="Chromosome"/>
</dbReference>
<dbReference type="PANTHER" id="PTHR46375:SF3">
    <property type="entry name" value="KELCH REPEAT AND BTB DOMAIN-CONTAINING PROTEIN 13"/>
    <property type="match status" value="1"/>
</dbReference>
<evidence type="ECO:0000313" key="2">
    <source>
        <dbReference type="EMBL" id="CAG5086279.1"/>
    </source>
</evidence>
<dbReference type="SUPFAM" id="SSF117281">
    <property type="entry name" value="Kelch motif"/>
    <property type="match status" value="1"/>
</dbReference>
<feature type="signal peptide" evidence="1">
    <location>
        <begin position="1"/>
        <end position="20"/>
    </location>
</feature>
<feature type="chain" id="PRO_5037296056" description="Galactose oxidase" evidence="1">
    <location>
        <begin position="21"/>
        <end position="215"/>
    </location>
</feature>
<sequence>MKNRILVFFTLLYFFSNITAQTGWTWQELTPMPEKVSNNAVVEGFIGNDAFVYSFAGIDTTKLYSGINLGAYRYDVGNDVWTTLPDLPDTLGKIAAGVSRVGDKLYIIGGYHVLAGGGEVSSNKVHIFNITTNSYEPDGANIPVPIDDQVQCVYKDSLIYVITGWSNTANVPDVQIYDPALDEWSVGTPTPNDNYYKAFGASGVILGDTIFIMEA</sequence>
<organism evidence="2 3">
    <name type="scientific">Parvicella tangerina</name>
    <dbReference type="NCBI Taxonomy" id="2829795"/>
    <lineage>
        <taxon>Bacteria</taxon>
        <taxon>Pseudomonadati</taxon>
        <taxon>Bacteroidota</taxon>
        <taxon>Flavobacteriia</taxon>
        <taxon>Flavobacteriales</taxon>
        <taxon>Parvicellaceae</taxon>
        <taxon>Parvicella</taxon>
    </lineage>
</organism>
<dbReference type="PANTHER" id="PTHR46375">
    <property type="entry name" value="KELCH REPEAT AND BTB DOMAIN-CONTAINING PROTEIN 13-RELATED"/>
    <property type="match status" value="1"/>
</dbReference>
<evidence type="ECO:0000256" key="1">
    <source>
        <dbReference type="SAM" id="SignalP"/>
    </source>
</evidence>
<dbReference type="AlphaFoldDB" id="A0A916NJM2"/>
<dbReference type="InterPro" id="IPR052392">
    <property type="entry name" value="Kelch-BTB_domain-containing"/>
</dbReference>
<evidence type="ECO:0000313" key="3">
    <source>
        <dbReference type="Proteomes" id="UP000683507"/>
    </source>
</evidence>
<protein>
    <recommendedName>
        <fullName evidence="4">Galactose oxidase</fullName>
    </recommendedName>
</protein>
<evidence type="ECO:0008006" key="4">
    <source>
        <dbReference type="Google" id="ProtNLM"/>
    </source>
</evidence>
<dbReference type="InterPro" id="IPR006652">
    <property type="entry name" value="Kelch_1"/>
</dbReference>
<accession>A0A916NJM2</accession>
<gene>
    <name evidence="2" type="ORF">CRYO30217_03068</name>
</gene>
<reference evidence="2" key="1">
    <citation type="submission" date="2021-04" db="EMBL/GenBank/DDBJ databases">
        <authorList>
            <person name="Rodrigo-Torres L."/>
            <person name="Arahal R. D."/>
            <person name="Lucena T."/>
        </authorList>
    </citation>
    <scope>NUCLEOTIDE SEQUENCE</scope>
    <source>
        <strain evidence="2">AS29M-1</strain>
    </source>
</reference>
<dbReference type="InterPro" id="IPR015915">
    <property type="entry name" value="Kelch-typ_b-propeller"/>
</dbReference>
<dbReference type="EMBL" id="OU015584">
    <property type="protein sequence ID" value="CAG5086279.1"/>
    <property type="molecule type" value="Genomic_DNA"/>
</dbReference>